<dbReference type="HOGENOM" id="CLU_056776_5_1_6"/>
<dbReference type="PANTHER" id="PTHR42997">
    <property type="entry name" value="HIT FAMILY HYDROLASE"/>
    <property type="match status" value="1"/>
</dbReference>
<evidence type="ECO:0000256" key="1">
    <source>
        <dbReference type="PROSITE-ProRule" id="PRU00464"/>
    </source>
</evidence>
<dbReference type="PROSITE" id="PS51084">
    <property type="entry name" value="HIT_2"/>
    <property type="match status" value="1"/>
</dbReference>
<sequence>MMMTDKKCPYCEFDDYDVIDKNDFGVILPEAKPLSKGHSIIIPIRHVGSFFEVTDKERKSLMSLLELARNELKIRHQPDGFHVAFNDGDVFGEESEHLHIHIIPRYKGQELKLDKRWGILQD</sequence>
<dbReference type="eggNOG" id="COG0537">
    <property type="taxonomic scope" value="Bacteria"/>
</dbReference>
<feature type="short sequence motif" description="Histidine triad motif" evidence="1">
    <location>
        <begin position="97"/>
        <end position="101"/>
    </location>
</feature>
<protein>
    <submittedName>
        <fullName evidence="3">Putative histidine triad family protein</fullName>
    </submittedName>
</protein>
<dbReference type="InterPro" id="IPR011146">
    <property type="entry name" value="HIT-like"/>
</dbReference>
<dbReference type="Pfam" id="PF01230">
    <property type="entry name" value="HIT"/>
    <property type="match status" value="1"/>
</dbReference>
<dbReference type="InterPro" id="IPR036265">
    <property type="entry name" value="HIT-like_sf"/>
</dbReference>
<proteinExistence type="predicted"/>
<dbReference type="KEGG" id="aci:ACIAD3604"/>
<dbReference type="PANTHER" id="PTHR42997:SF1">
    <property type="entry name" value="AP-4-A PHOSPHORYLASE"/>
    <property type="match status" value="1"/>
</dbReference>
<dbReference type="AlphaFoldDB" id="Q6F6S5"/>
<dbReference type="Gene3D" id="3.30.428.10">
    <property type="entry name" value="HIT-like"/>
    <property type="match status" value="1"/>
</dbReference>
<organism evidence="3 4">
    <name type="scientific">Acinetobacter baylyi (strain ATCC 33305 / BD413 / ADP1)</name>
    <dbReference type="NCBI Taxonomy" id="62977"/>
    <lineage>
        <taxon>Bacteria</taxon>
        <taxon>Pseudomonadati</taxon>
        <taxon>Pseudomonadota</taxon>
        <taxon>Gammaproteobacteria</taxon>
        <taxon>Moraxellales</taxon>
        <taxon>Moraxellaceae</taxon>
        <taxon>Acinetobacter</taxon>
    </lineage>
</organism>
<feature type="domain" description="HIT" evidence="2">
    <location>
        <begin position="6"/>
        <end position="112"/>
    </location>
</feature>
<dbReference type="GO" id="GO:0003824">
    <property type="term" value="F:catalytic activity"/>
    <property type="evidence" value="ECO:0007669"/>
    <property type="project" value="InterPro"/>
</dbReference>
<evidence type="ECO:0000259" key="2">
    <source>
        <dbReference type="PROSITE" id="PS51084"/>
    </source>
</evidence>
<gene>
    <name evidence="3" type="ordered locus">ACIAD3604</name>
</gene>
<dbReference type="SUPFAM" id="SSF54197">
    <property type="entry name" value="HIT-like"/>
    <property type="match status" value="1"/>
</dbReference>
<name>Q6F6S5_ACIAD</name>
<reference evidence="3 4" key="1">
    <citation type="journal article" date="2004" name="Nucleic Acids Res.">
        <title>Unique features revealed by the genome sequence of Acinetobacter sp. ADP1, a versatile and naturally transformation competent bacterium.</title>
        <authorList>
            <person name="Barbe V."/>
            <person name="Vallenet D."/>
            <person name="Fonknechten N."/>
            <person name="Kreimeyer A."/>
            <person name="Oztas S."/>
            <person name="Labarre L."/>
            <person name="Cruveiller S."/>
            <person name="Robert C."/>
            <person name="Duprat S."/>
            <person name="Wincker P."/>
            <person name="Ornston L.N."/>
            <person name="Weissenbach J."/>
            <person name="Marliere P."/>
            <person name="Cohen G.N."/>
            <person name="Medigue C."/>
        </authorList>
    </citation>
    <scope>NUCLEOTIDE SEQUENCE [LARGE SCALE GENOMIC DNA]</scope>
    <source>
        <strain evidence="4">ATCC 33305 / BD413 / ADP1</strain>
    </source>
</reference>
<dbReference type="STRING" id="202950.GCA_001485005_01615"/>
<accession>Q6F6S5</accession>
<evidence type="ECO:0000313" key="3">
    <source>
        <dbReference type="EMBL" id="CAG70242.1"/>
    </source>
</evidence>
<evidence type="ECO:0000313" key="4">
    <source>
        <dbReference type="Proteomes" id="UP000000430"/>
    </source>
</evidence>
<dbReference type="InterPro" id="IPR052908">
    <property type="entry name" value="AP-4-A_phosphorylase"/>
</dbReference>
<dbReference type="EMBL" id="CR543861">
    <property type="protein sequence ID" value="CAG70242.1"/>
    <property type="molecule type" value="Genomic_DNA"/>
</dbReference>
<dbReference type="Proteomes" id="UP000000430">
    <property type="component" value="Chromosome"/>
</dbReference>